<dbReference type="GO" id="GO:0051539">
    <property type="term" value="F:4 iron, 4 sulfur cluster binding"/>
    <property type="evidence" value="ECO:0007669"/>
    <property type="project" value="UniProtKB-UniRule"/>
</dbReference>
<dbReference type="GO" id="GO:0046872">
    <property type="term" value="F:metal ion binding"/>
    <property type="evidence" value="ECO:0007669"/>
    <property type="project" value="UniProtKB-UniRule"/>
</dbReference>
<dbReference type="SFLD" id="SFLDS00029">
    <property type="entry name" value="Radical_SAM"/>
    <property type="match status" value="1"/>
</dbReference>
<dbReference type="PANTHER" id="PTHR13932:SF5">
    <property type="entry name" value="RADICAL S-ADENOSYL METHIONINE DOMAIN-CONTAINING PROTEIN 1, MITOCHONDRIAL"/>
    <property type="match status" value="1"/>
</dbReference>
<evidence type="ECO:0000256" key="8">
    <source>
        <dbReference type="ARBA" id="ARBA00023014"/>
    </source>
</evidence>
<dbReference type="GO" id="GO:0005737">
    <property type="term" value="C:cytoplasm"/>
    <property type="evidence" value="ECO:0007669"/>
    <property type="project" value="UniProtKB-SubCell"/>
</dbReference>
<name>A0A918NKL8_9PROT</name>
<evidence type="ECO:0000259" key="11">
    <source>
        <dbReference type="PROSITE" id="PS51918"/>
    </source>
</evidence>
<comment type="cofactor">
    <cofactor evidence="1">
        <name>[4Fe-4S] cluster</name>
        <dbReference type="ChEBI" id="CHEBI:49883"/>
    </cofactor>
</comment>
<gene>
    <name evidence="12" type="ORF">GCM10011309_27170</name>
</gene>
<dbReference type="SUPFAM" id="SSF102114">
    <property type="entry name" value="Radical SAM enzymes"/>
    <property type="match status" value="1"/>
</dbReference>
<dbReference type="SFLD" id="SFLDF00288">
    <property type="entry name" value="HemN-like__clustered_with_nucl"/>
    <property type="match status" value="1"/>
</dbReference>
<dbReference type="Pfam" id="PF04055">
    <property type="entry name" value="Radical_SAM"/>
    <property type="match status" value="1"/>
</dbReference>
<dbReference type="SMART" id="SM00729">
    <property type="entry name" value="Elp3"/>
    <property type="match status" value="1"/>
</dbReference>
<feature type="domain" description="Radical SAM core" evidence="11">
    <location>
        <begin position="12"/>
        <end position="244"/>
    </location>
</feature>
<keyword evidence="13" id="KW-1185">Reference proteome</keyword>
<keyword evidence="10" id="KW-0004">4Fe-4S</keyword>
<dbReference type="InterPro" id="IPR013785">
    <property type="entry name" value="Aldolase_TIM"/>
</dbReference>
<keyword evidence="4 10" id="KW-0349">Heme</keyword>
<dbReference type="InterPro" id="IPR010723">
    <property type="entry name" value="HemN_C"/>
</dbReference>
<dbReference type="NCBIfam" id="TIGR00539">
    <property type="entry name" value="hemN_rel"/>
    <property type="match status" value="1"/>
</dbReference>
<keyword evidence="8 10" id="KW-0411">Iron-sulfur</keyword>
<evidence type="ECO:0000313" key="13">
    <source>
        <dbReference type="Proteomes" id="UP000600865"/>
    </source>
</evidence>
<comment type="similarity">
    <text evidence="2">Belongs to the anaerobic coproporphyrinogen-III oxidase family. HemW subfamily.</text>
</comment>
<evidence type="ECO:0000256" key="10">
    <source>
        <dbReference type="RuleBase" id="RU364116"/>
    </source>
</evidence>
<keyword evidence="7 10" id="KW-0408">Iron</keyword>
<evidence type="ECO:0000256" key="4">
    <source>
        <dbReference type="ARBA" id="ARBA00022617"/>
    </source>
</evidence>
<evidence type="ECO:0000256" key="7">
    <source>
        <dbReference type="ARBA" id="ARBA00023004"/>
    </source>
</evidence>
<keyword evidence="5 10" id="KW-0949">S-adenosyl-L-methionine</keyword>
<evidence type="ECO:0000256" key="9">
    <source>
        <dbReference type="ARBA" id="ARBA00023186"/>
    </source>
</evidence>
<keyword evidence="6 10" id="KW-0479">Metal-binding</keyword>
<sequence>MSSQIIPNRIMEGASAPLAIYIHWPYCARICPYCDFNVYKRKEDTALLPAILRDLEHWRELTGSRTITSIHFGGGTPSLMSPVQVGAIIDKVADLWTFYAPEIALEANPHEMSAADWRGYRDAGLTRMSLGIQTFHDPALKFLGRDHDGTTAQSALDLALDIFPSVSADIIFGWAGQTPRMLADDLRRALDAGTQHISTYQLTIEDGTAFAKAEGRGQARAVNTDLSADLYDLVRDTLIDAGFEHYEVSNFAKPSHRSRHNLAYWQGLDYVGVGPGAHGRVTQNNKRTATIAHLTPGAYARAVTETGAGIDSREVLSASDWASEYLLMGLRIDEGISLRRYHEILGEDLNEIELNALVEDGLLTRADDNLKATSHGRLLLNAVTERLLLA</sequence>
<evidence type="ECO:0000313" key="12">
    <source>
        <dbReference type="EMBL" id="GGX75499.1"/>
    </source>
</evidence>
<comment type="caution">
    <text evidence="12">The sequence shown here is derived from an EMBL/GenBank/DDBJ whole genome shotgun (WGS) entry which is preliminary data.</text>
</comment>
<accession>A0A918NKL8</accession>
<dbReference type="InterPro" id="IPR004559">
    <property type="entry name" value="HemW-like"/>
</dbReference>
<dbReference type="SFLD" id="SFLDF00562">
    <property type="entry name" value="HemN-like__clustered_with_heat"/>
    <property type="match status" value="1"/>
</dbReference>
<reference evidence="12 13" key="1">
    <citation type="journal article" date="2014" name="Int. J. Syst. Evol. Microbiol.">
        <title>Complete genome sequence of Corynebacterium casei LMG S-19264T (=DSM 44701T), isolated from a smear-ripened cheese.</title>
        <authorList>
            <consortium name="US DOE Joint Genome Institute (JGI-PGF)"/>
            <person name="Walter F."/>
            <person name="Albersmeier A."/>
            <person name="Kalinowski J."/>
            <person name="Ruckert C."/>
        </authorList>
    </citation>
    <scope>NUCLEOTIDE SEQUENCE [LARGE SCALE GENOMIC DNA]</scope>
    <source>
        <strain evidence="12 13">KCTC 23968</strain>
    </source>
</reference>
<evidence type="ECO:0000256" key="5">
    <source>
        <dbReference type="ARBA" id="ARBA00022691"/>
    </source>
</evidence>
<dbReference type="GO" id="GO:0006779">
    <property type="term" value="P:porphyrin-containing compound biosynthetic process"/>
    <property type="evidence" value="ECO:0007669"/>
    <property type="project" value="InterPro"/>
</dbReference>
<evidence type="ECO:0000256" key="3">
    <source>
        <dbReference type="ARBA" id="ARBA00017228"/>
    </source>
</evidence>
<dbReference type="Gene3D" id="3.20.20.70">
    <property type="entry name" value="Aldolase class I"/>
    <property type="match status" value="1"/>
</dbReference>
<dbReference type="EMBL" id="BMYV01000003">
    <property type="protein sequence ID" value="GGX75499.1"/>
    <property type="molecule type" value="Genomic_DNA"/>
</dbReference>
<evidence type="ECO:0000256" key="6">
    <source>
        <dbReference type="ARBA" id="ARBA00022723"/>
    </source>
</evidence>
<comment type="subcellular location">
    <subcellularLocation>
        <location evidence="10">Cytoplasm</location>
    </subcellularLocation>
</comment>
<dbReference type="InterPro" id="IPR006638">
    <property type="entry name" value="Elp3/MiaA/NifB-like_rSAM"/>
</dbReference>
<organism evidence="12 13">
    <name type="scientific">Litorimonas cladophorae</name>
    <dbReference type="NCBI Taxonomy" id="1220491"/>
    <lineage>
        <taxon>Bacteria</taxon>
        <taxon>Pseudomonadati</taxon>
        <taxon>Pseudomonadota</taxon>
        <taxon>Alphaproteobacteria</taxon>
        <taxon>Maricaulales</taxon>
        <taxon>Robiginitomaculaceae</taxon>
    </lineage>
</organism>
<protein>
    <recommendedName>
        <fullName evidence="3 10">Heme chaperone HemW</fullName>
    </recommendedName>
</protein>
<dbReference type="PANTHER" id="PTHR13932">
    <property type="entry name" value="COPROPORPHYRINIGEN III OXIDASE"/>
    <property type="match status" value="1"/>
</dbReference>
<evidence type="ECO:0000256" key="1">
    <source>
        <dbReference type="ARBA" id="ARBA00001966"/>
    </source>
</evidence>
<dbReference type="GO" id="GO:0004109">
    <property type="term" value="F:coproporphyrinogen oxidase activity"/>
    <property type="evidence" value="ECO:0007669"/>
    <property type="project" value="InterPro"/>
</dbReference>
<dbReference type="Pfam" id="PF06969">
    <property type="entry name" value="HemN_C"/>
    <property type="match status" value="1"/>
</dbReference>
<dbReference type="InterPro" id="IPR058240">
    <property type="entry name" value="rSAM_sf"/>
</dbReference>
<dbReference type="AlphaFoldDB" id="A0A918NKL8"/>
<proteinExistence type="inferred from homology"/>
<dbReference type="PROSITE" id="PS51918">
    <property type="entry name" value="RADICAL_SAM"/>
    <property type="match status" value="1"/>
</dbReference>
<evidence type="ECO:0000256" key="2">
    <source>
        <dbReference type="ARBA" id="ARBA00006100"/>
    </source>
</evidence>
<dbReference type="RefSeq" id="WP_233350105.1">
    <property type="nucleotide sequence ID" value="NZ_BMYV01000003.1"/>
</dbReference>
<dbReference type="InterPro" id="IPR034505">
    <property type="entry name" value="Coproporphyrinogen-III_oxidase"/>
</dbReference>
<keyword evidence="10" id="KW-0963">Cytoplasm</keyword>
<dbReference type="CDD" id="cd01335">
    <property type="entry name" value="Radical_SAM"/>
    <property type="match status" value="1"/>
</dbReference>
<dbReference type="InterPro" id="IPR007197">
    <property type="entry name" value="rSAM"/>
</dbReference>
<comment type="function">
    <text evidence="10">Probably acts as a heme chaperone, transferring heme to an unknown acceptor. Binds one molecule of heme per monomer, possibly covalently. Binds 1 [4Fe-4S] cluster. The cluster is coordinated with 3 cysteines and an exchangeable S-adenosyl-L-methionine.</text>
</comment>
<keyword evidence="9 10" id="KW-0143">Chaperone</keyword>
<dbReference type="Proteomes" id="UP000600865">
    <property type="component" value="Unassembled WGS sequence"/>
</dbReference>
<dbReference type="SFLD" id="SFLDG01065">
    <property type="entry name" value="anaerobic_coproporphyrinogen-I"/>
    <property type="match status" value="1"/>
</dbReference>